<dbReference type="Proteomes" id="UP000749559">
    <property type="component" value="Unassembled WGS sequence"/>
</dbReference>
<protein>
    <submittedName>
        <fullName evidence="1">Uncharacterized protein</fullName>
    </submittedName>
</protein>
<dbReference type="EMBL" id="CAIIXF020000004">
    <property type="protein sequence ID" value="CAH1781663.1"/>
    <property type="molecule type" value="Genomic_DNA"/>
</dbReference>
<dbReference type="InterPro" id="IPR051135">
    <property type="entry name" value="Gal/GlcNAc/GalNAc_ST"/>
</dbReference>
<gene>
    <name evidence="1" type="ORF">OFUS_LOCUS8218</name>
</gene>
<dbReference type="Gene3D" id="3.40.50.300">
    <property type="entry name" value="P-loop containing nucleotide triphosphate hydrolases"/>
    <property type="match status" value="1"/>
</dbReference>
<reference evidence="1" key="1">
    <citation type="submission" date="2022-03" db="EMBL/GenBank/DDBJ databases">
        <authorList>
            <person name="Martin C."/>
        </authorList>
    </citation>
    <scope>NUCLEOTIDE SEQUENCE</scope>
</reference>
<organism evidence="1 2">
    <name type="scientific">Owenia fusiformis</name>
    <name type="common">Polychaete worm</name>
    <dbReference type="NCBI Taxonomy" id="6347"/>
    <lineage>
        <taxon>Eukaryota</taxon>
        <taxon>Metazoa</taxon>
        <taxon>Spiralia</taxon>
        <taxon>Lophotrochozoa</taxon>
        <taxon>Annelida</taxon>
        <taxon>Polychaeta</taxon>
        <taxon>Sedentaria</taxon>
        <taxon>Canalipalpata</taxon>
        <taxon>Sabellida</taxon>
        <taxon>Oweniida</taxon>
        <taxon>Oweniidae</taxon>
        <taxon>Owenia</taxon>
    </lineage>
</organism>
<evidence type="ECO:0000313" key="2">
    <source>
        <dbReference type="Proteomes" id="UP000749559"/>
    </source>
</evidence>
<dbReference type="GO" id="GO:0006044">
    <property type="term" value="P:N-acetylglucosamine metabolic process"/>
    <property type="evidence" value="ECO:0007669"/>
    <property type="project" value="TreeGrafter"/>
</dbReference>
<comment type="caution">
    <text evidence="1">The sequence shown here is derived from an EMBL/GenBank/DDBJ whole genome shotgun (WGS) entry which is preliminary data.</text>
</comment>
<dbReference type="InterPro" id="IPR000863">
    <property type="entry name" value="Sulfotransferase_dom"/>
</dbReference>
<dbReference type="AlphaFoldDB" id="A0A8J1Y1W5"/>
<name>A0A8J1Y1W5_OWEFU</name>
<dbReference type="SUPFAM" id="SSF52540">
    <property type="entry name" value="P-loop containing nucleoside triphosphate hydrolases"/>
    <property type="match status" value="1"/>
</dbReference>
<dbReference type="Pfam" id="PF00685">
    <property type="entry name" value="Sulfotransfer_1"/>
    <property type="match status" value="1"/>
</dbReference>
<dbReference type="PANTHER" id="PTHR10704:SF44">
    <property type="entry name" value="LD35051P-RELATED"/>
    <property type="match status" value="1"/>
</dbReference>
<keyword evidence="2" id="KW-1185">Reference proteome</keyword>
<sequence length="261" mass="30559">MFEPFIGQIHDNRKPIEDIQLTGPIYLQELMNCRFQSTSLFTTSKAWFWRILMNRNLVDLAKKNLTELSELCSNKKLVVAKTIRIRDNTALQRLSGYFGNDTALLFLVRDPRGLLNSRNNESPAYKHSSLNSKSEDMDTTCKSMLQNLKFIQSYQVTNNKPRLLLIKYEDFSENPLMQSQKLYADLGLILPNEVKTWIRNNTNSEDKHNKLGMQYIYGTKKNSKIVHQRWKKQLRLPELRMVQKLTTCAKLMKALNYDFVL</sequence>
<proteinExistence type="predicted"/>
<evidence type="ECO:0000313" key="1">
    <source>
        <dbReference type="EMBL" id="CAH1781663.1"/>
    </source>
</evidence>
<accession>A0A8J1Y1W5</accession>
<dbReference type="InterPro" id="IPR027417">
    <property type="entry name" value="P-loop_NTPase"/>
</dbReference>
<dbReference type="GO" id="GO:0006790">
    <property type="term" value="P:sulfur compound metabolic process"/>
    <property type="evidence" value="ECO:0007669"/>
    <property type="project" value="TreeGrafter"/>
</dbReference>
<dbReference type="GO" id="GO:0001517">
    <property type="term" value="F:N-acetylglucosamine 6-O-sulfotransferase activity"/>
    <property type="evidence" value="ECO:0007669"/>
    <property type="project" value="TreeGrafter"/>
</dbReference>
<dbReference type="OrthoDB" id="6138663at2759"/>
<dbReference type="PANTHER" id="PTHR10704">
    <property type="entry name" value="CARBOHYDRATE SULFOTRANSFERASE"/>
    <property type="match status" value="1"/>
</dbReference>